<keyword evidence="2" id="KW-0808">Transferase</keyword>
<dbReference type="Proteomes" id="UP000256718">
    <property type="component" value="Unassembled WGS sequence"/>
</dbReference>
<dbReference type="InterPro" id="IPR027417">
    <property type="entry name" value="P-loop_NTPase"/>
</dbReference>
<evidence type="ECO:0000313" key="4">
    <source>
        <dbReference type="Proteomes" id="UP000035174"/>
    </source>
</evidence>
<sequence length="188" mass="21873">MNIIIIGAQASGKMTIGQEIAKQTGMTLFHNHDSIDFVLRFMPWSPDSIALTESIRFKFFETFAKTGQEMIFTIVIDFNDSRDVVFLEKIQIVFQSHNQEVLFVELETELSERLKRNRTENRLKHKPSKRDIKWSESDICSTMDYAIFNPEVAPEALTYYHKINNTCLTATETAYLIIQKINQIKEKN</sequence>
<dbReference type="EMBL" id="LCVB01000027">
    <property type="protein sequence ID" value="KLJ29608.1"/>
    <property type="molecule type" value="Genomic_DNA"/>
</dbReference>
<evidence type="ECO:0000313" key="3">
    <source>
        <dbReference type="EMBL" id="RDY77113.1"/>
    </source>
</evidence>
<reference evidence="3 6" key="3">
    <citation type="journal article" date="2018" name="Emerg. Microbes Infect.">
        <title>Phenotypic and molecular analysis of nontypeable Group B streptococci: identification of cps2a and hybrid cps2a/cps5 Group B streptococcal capsule gene clusters.</title>
        <authorList>
            <person name="Alhhazmi A."/>
            <person name="Tyrrell G.J."/>
        </authorList>
    </citation>
    <scope>NUCLEOTIDE SEQUENCE [LARGE SCALE GENOMIC DNA]</scope>
    <source>
        <strain evidence="3 6">PLGBS17</strain>
    </source>
</reference>
<organism evidence="2 5">
    <name type="scientific">Streptococcus agalactiae</name>
    <dbReference type="NCBI Taxonomy" id="1311"/>
    <lineage>
        <taxon>Bacteria</taxon>
        <taxon>Bacillati</taxon>
        <taxon>Bacillota</taxon>
        <taxon>Bacilli</taxon>
        <taxon>Lactobacillales</taxon>
        <taxon>Streptococcaceae</taxon>
        <taxon>Streptococcus</taxon>
    </lineage>
</organism>
<comment type="caution">
    <text evidence="2">The sequence shown here is derived from an EMBL/GenBank/DDBJ whole genome shotgun (WGS) entry which is preliminary data.</text>
</comment>
<dbReference type="KEGG" id="sage:EN72_02610"/>
<protein>
    <submittedName>
        <fullName evidence="2">Shikimate kinase</fullName>
    </submittedName>
</protein>
<evidence type="ECO:0000313" key="1">
    <source>
        <dbReference type="EMBL" id="KLJ29608.1"/>
    </source>
</evidence>
<dbReference type="GO" id="GO:0016301">
    <property type="term" value="F:kinase activity"/>
    <property type="evidence" value="ECO:0007669"/>
    <property type="project" value="UniProtKB-KW"/>
</dbReference>
<evidence type="ECO:0000313" key="2">
    <source>
        <dbReference type="EMBL" id="OCM70948.1"/>
    </source>
</evidence>
<evidence type="ECO:0000313" key="6">
    <source>
        <dbReference type="Proteomes" id="UP000256718"/>
    </source>
</evidence>
<name>A0A0E1EFZ8_STRAG</name>
<accession>A0A0E1EFZ8</accession>
<dbReference type="AlphaFoldDB" id="A0A0E1EFZ8"/>
<dbReference type="EMBL" id="QHGZ01000229">
    <property type="protein sequence ID" value="RDY77113.1"/>
    <property type="molecule type" value="Genomic_DNA"/>
</dbReference>
<dbReference type="RefSeq" id="WP_001021308.1">
    <property type="nucleotide sequence ID" value="NZ_AP018935.1"/>
</dbReference>
<gene>
    <name evidence="2" type="ORF">AX245_10755</name>
    <name evidence="3" type="ORF">C4618_11600</name>
    <name evidence="1" type="ORF">WA45_04470</name>
</gene>
<reference evidence="1 4" key="1">
    <citation type="journal article" date="2015" name="PLoS ONE">
        <title>Genomic analysis reveals the molecular basis for capsule loss in the group B streptococcus population.</title>
        <authorList>
            <consortium name="DEVANI Consortium"/>
            <person name="Rosini R."/>
            <person name="Campisi E."/>
            <person name="De Chiara M."/>
            <person name="Tettelin H."/>
            <person name="Rinaudo D."/>
            <person name="Toniolo C."/>
            <person name="Metruccio M."/>
            <person name="Guidotti S."/>
            <person name="Sorensen U.B."/>
            <person name="Kilian M."/>
            <person name="Ramirez M."/>
            <person name="Janulczyk R."/>
            <person name="Donati C."/>
            <person name="Grandi G."/>
            <person name="Margarit I."/>
        </authorList>
    </citation>
    <scope>NUCLEOTIDE SEQUENCE [LARGE SCALE GENOMIC DNA]</scope>
    <source>
        <strain evidence="1 4">ES-PW-063</strain>
    </source>
</reference>
<dbReference type="Proteomes" id="UP000093122">
    <property type="component" value="Unassembled WGS sequence"/>
</dbReference>
<dbReference type="Proteomes" id="UP000035174">
    <property type="component" value="Unassembled WGS sequence"/>
</dbReference>
<dbReference type="SUPFAM" id="SSF52540">
    <property type="entry name" value="P-loop containing nucleoside triphosphate hydrolases"/>
    <property type="match status" value="1"/>
</dbReference>
<keyword evidence="2" id="KW-0418">Kinase</keyword>
<dbReference type="Gene3D" id="3.40.50.300">
    <property type="entry name" value="P-loop containing nucleotide triphosphate hydrolases"/>
    <property type="match status" value="1"/>
</dbReference>
<proteinExistence type="predicted"/>
<evidence type="ECO:0000313" key="5">
    <source>
        <dbReference type="Proteomes" id="UP000093122"/>
    </source>
</evidence>
<dbReference type="EMBL" id="MAWT01000041">
    <property type="protein sequence ID" value="OCM70948.1"/>
    <property type="molecule type" value="Genomic_DNA"/>
</dbReference>
<reference evidence="2 5" key="2">
    <citation type="journal article" date="2016" name="Sci. Rep.">
        <title>Serotype IV Streptococcus agalactiae ST-452 has arisen from large genomic recombination events between CC23 and the hypervirulent CC17 lineages.</title>
        <authorList>
            <person name="Campisi E."/>
            <person name="Rinaudo C.D."/>
            <person name="Donati C."/>
            <person name="Barucco M."/>
            <person name="Torricelli G."/>
            <person name="Edwards M.S."/>
            <person name="Baker C.J."/>
            <person name="Margarit I."/>
            <person name="Rosini R."/>
        </authorList>
    </citation>
    <scope>NUCLEOTIDE SEQUENCE [LARGE SCALE GENOMIC DNA]</scope>
    <source>
        <strain evidence="2 5">CZ-PW-140</strain>
    </source>
</reference>